<reference evidence="4" key="1">
    <citation type="submission" date="2025-08" db="UniProtKB">
        <authorList>
            <consortium name="RefSeq"/>
        </authorList>
    </citation>
    <scope>IDENTIFICATION</scope>
</reference>
<gene>
    <name evidence="4" type="primary">LOC107275162</name>
</gene>
<name>A0AAJ7CHN3_CEPCN</name>
<evidence type="ECO:0000256" key="1">
    <source>
        <dbReference type="SAM" id="MobiDB-lite"/>
    </source>
</evidence>
<dbReference type="Proteomes" id="UP000694920">
    <property type="component" value="Unplaced"/>
</dbReference>
<accession>A0AAJ7CHN3</accession>
<keyword evidence="2" id="KW-0732">Signal</keyword>
<feature type="region of interest" description="Disordered" evidence="1">
    <location>
        <begin position="317"/>
        <end position="336"/>
    </location>
</feature>
<feature type="region of interest" description="Disordered" evidence="1">
    <location>
        <begin position="113"/>
        <end position="149"/>
    </location>
</feature>
<feature type="compositionally biased region" description="Basic residues" evidence="1">
    <location>
        <begin position="370"/>
        <end position="387"/>
    </location>
</feature>
<dbReference type="AlphaFoldDB" id="A0AAJ7CHN3"/>
<organism evidence="3 4">
    <name type="scientific">Cephus cinctus</name>
    <name type="common">Wheat stem sawfly</name>
    <dbReference type="NCBI Taxonomy" id="211228"/>
    <lineage>
        <taxon>Eukaryota</taxon>
        <taxon>Metazoa</taxon>
        <taxon>Ecdysozoa</taxon>
        <taxon>Arthropoda</taxon>
        <taxon>Hexapoda</taxon>
        <taxon>Insecta</taxon>
        <taxon>Pterygota</taxon>
        <taxon>Neoptera</taxon>
        <taxon>Endopterygota</taxon>
        <taxon>Hymenoptera</taxon>
        <taxon>Cephoidea</taxon>
        <taxon>Cephidae</taxon>
        <taxon>Cephus</taxon>
    </lineage>
</organism>
<dbReference type="GeneID" id="107275162"/>
<feature type="chain" id="PRO_5042487296" evidence="2">
    <location>
        <begin position="26"/>
        <end position="387"/>
    </location>
</feature>
<evidence type="ECO:0000313" key="4">
    <source>
        <dbReference type="RefSeq" id="XP_015610497.1"/>
    </source>
</evidence>
<keyword evidence="3" id="KW-1185">Reference proteome</keyword>
<evidence type="ECO:0000313" key="3">
    <source>
        <dbReference type="Proteomes" id="UP000694920"/>
    </source>
</evidence>
<protein>
    <submittedName>
        <fullName evidence="4">Uncharacterized protein LOC107275162</fullName>
    </submittedName>
</protein>
<feature type="compositionally biased region" description="Basic and acidic residues" evidence="1">
    <location>
        <begin position="349"/>
        <end position="358"/>
    </location>
</feature>
<feature type="region of interest" description="Disordered" evidence="1">
    <location>
        <begin position="349"/>
        <end position="387"/>
    </location>
</feature>
<dbReference type="RefSeq" id="XP_015610497.1">
    <property type="nucleotide sequence ID" value="XM_015755011.2"/>
</dbReference>
<dbReference type="KEGG" id="ccin:107275162"/>
<sequence>MATVRSLSLGIFLAGITSDILGVSAWDPRVQQYVGYDLEKGPVLYEAYYPDEQTGNEKQKSPYQEKRYFDRGTVLERSYQLPEDPYEIPYGSINAKPSQSQLQSQAYERSNLPYTVGSDRSDQNGMAPTEYPRDFPASNNEPGDGLNVPSGNPAYEQESRNYLRGKIENAEYLVPIRIPYIRELPATYSVPADEIIFGEPYSVEEGQVEAFGNSFDDPRSREYASRRRELNPIPRRGSNLENLQLRNGEVRSMDTNFRDSPRYGGTDLRKVYNENYKEFRDSPADPVPMENIFAPRPQVINYVLSPVKKSDSTISTAMPKISTPRSEDYQRPRNYGDNLINDQIIREEENELKRDEARVASIEVSEVPRHKTRHHHGERPRRNYSQR</sequence>
<feature type="signal peptide" evidence="2">
    <location>
        <begin position="1"/>
        <end position="25"/>
    </location>
</feature>
<evidence type="ECO:0000256" key="2">
    <source>
        <dbReference type="SAM" id="SignalP"/>
    </source>
</evidence>
<proteinExistence type="predicted"/>